<dbReference type="EMBL" id="CP012390">
    <property type="protein sequence ID" value="ALE18670.1"/>
    <property type="molecule type" value="Genomic_DNA"/>
</dbReference>
<evidence type="ECO:0000313" key="6">
    <source>
        <dbReference type="EMBL" id="VHO00028.1"/>
    </source>
</evidence>
<dbReference type="Proteomes" id="UP000324288">
    <property type="component" value="Chromosome"/>
</dbReference>
<protein>
    <recommendedName>
        <fullName evidence="2">3-hydroxyisobutyryl-CoA hydrolase</fullName>
        <ecNumber evidence="2">3.1.2.4</ecNumber>
    </recommendedName>
</protein>
<keyword evidence="3" id="KW-0378">Hydrolase</keyword>
<reference evidence="5 7" key="1">
    <citation type="journal article" date="2015" name="Genome Announc.">
        <title>Complete Genome Sequences for Two Strains of a Novel Fastidious, Partially Acid-Fast, Gram-Positive Corynebacterineae Bacterium, Derived from Human Clinical Samples.</title>
        <authorList>
            <person name="Nicholson A.C."/>
            <person name="Bell M."/>
            <person name="Humrighouse B.W."/>
            <person name="McQuiston J.R."/>
        </authorList>
    </citation>
    <scope>NUCLEOTIDE SEQUENCE [LARGE SCALE GENOMIC DNA]</scope>
    <source>
        <strain evidence="5 7">X1698</strain>
    </source>
</reference>
<evidence type="ECO:0000256" key="2">
    <source>
        <dbReference type="ARBA" id="ARBA00011915"/>
    </source>
</evidence>
<keyword evidence="8" id="KW-1185">Reference proteome</keyword>
<dbReference type="OrthoDB" id="9790967at2"/>
<dbReference type="SUPFAM" id="SSF52096">
    <property type="entry name" value="ClpP/crotonase"/>
    <property type="match status" value="1"/>
</dbReference>
<feature type="domain" description="Enoyl-CoA hydratase/isomerase" evidence="4">
    <location>
        <begin position="31"/>
        <end position="369"/>
    </location>
</feature>
<organism evidence="5 7">
    <name type="scientific">Lawsonella clevelandensis</name>
    <dbReference type="NCBI Taxonomy" id="1528099"/>
    <lineage>
        <taxon>Bacteria</taxon>
        <taxon>Bacillati</taxon>
        <taxon>Actinomycetota</taxon>
        <taxon>Actinomycetes</taxon>
        <taxon>Mycobacteriales</taxon>
        <taxon>Lawsonellaceae</taxon>
        <taxon>Lawsonella</taxon>
    </lineage>
</organism>
<accession>A0A0M3TBD0</accession>
<dbReference type="EMBL" id="LR584267">
    <property type="protein sequence ID" value="VHO00028.1"/>
    <property type="molecule type" value="Genomic_DNA"/>
</dbReference>
<evidence type="ECO:0000259" key="4">
    <source>
        <dbReference type="Pfam" id="PF16113"/>
    </source>
</evidence>
<evidence type="ECO:0000313" key="8">
    <source>
        <dbReference type="Proteomes" id="UP000324288"/>
    </source>
</evidence>
<evidence type="ECO:0000256" key="3">
    <source>
        <dbReference type="ARBA" id="ARBA00022801"/>
    </source>
</evidence>
<gene>
    <name evidence="6" type="primary">crt</name>
    <name evidence="5" type="ORF">AL705_02060</name>
    <name evidence="6" type="ORF">LC603019_00427</name>
</gene>
<dbReference type="InterPro" id="IPR045004">
    <property type="entry name" value="ECH_dom"/>
</dbReference>
<dbReference type="AlphaFoldDB" id="A0A0M3TBD0"/>
<reference evidence="6 8" key="3">
    <citation type="submission" date="2019-04" db="EMBL/GenBank/DDBJ databases">
        <authorList>
            <person name="Seth-Smith MB H."/>
            <person name="Seth-Smith H."/>
        </authorList>
    </citation>
    <scope>NUCLEOTIDE SEQUENCE [LARGE SCALE GENOMIC DNA]</scope>
    <source>
        <strain evidence="6">USB-603019</strain>
    </source>
</reference>
<dbReference type="Gene3D" id="3.90.226.10">
    <property type="entry name" value="2-enoyl-CoA Hydratase, Chain A, domain 1"/>
    <property type="match status" value="1"/>
</dbReference>
<dbReference type="PANTHER" id="PTHR43176:SF3">
    <property type="entry name" value="3-HYDROXYISOBUTYRYL-COA HYDROLASE, MITOCHONDRIAL"/>
    <property type="match status" value="1"/>
</dbReference>
<dbReference type="GO" id="GO:0003860">
    <property type="term" value="F:3-hydroxyisobutyryl-CoA hydrolase activity"/>
    <property type="evidence" value="ECO:0007669"/>
    <property type="project" value="UniProtKB-EC"/>
</dbReference>
<evidence type="ECO:0000313" key="7">
    <source>
        <dbReference type="Proteomes" id="UP000068137"/>
    </source>
</evidence>
<dbReference type="GO" id="GO:0006574">
    <property type="term" value="P:L-valine catabolic process"/>
    <property type="evidence" value="ECO:0007669"/>
    <property type="project" value="TreeGrafter"/>
</dbReference>
<dbReference type="Pfam" id="PF16113">
    <property type="entry name" value="ECH_2"/>
    <property type="match status" value="1"/>
</dbReference>
<dbReference type="EC" id="3.1.2.4" evidence="2"/>
<comment type="catalytic activity">
    <reaction evidence="1">
        <text>3-hydroxy-2-methylpropanoyl-CoA + H2O = 3-hydroxy-2-methylpropanoate + CoA + H(+)</text>
        <dbReference type="Rhea" id="RHEA:20888"/>
        <dbReference type="ChEBI" id="CHEBI:11805"/>
        <dbReference type="ChEBI" id="CHEBI:15377"/>
        <dbReference type="ChEBI" id="CHEBI:15378"/>
        <dbReference type="ChEBI" id="CHEBI:57287"/>
        <dbReference type="ChEBI" id="CHEBI:57340"/>
        <dbReference type="EC" id="3.1.2.4"/>
    </reaction>
</comment>
<dbReference type="STRING" id="1528099.AL705_02060"/>
<reference evidence="5" key="2">
    <citation type="journal article" date="2016" name="Int. J. Syst. Evol. Microbiol.">
        <title>Lawsonella clevelandensis gen. nov., sp. nov., a new member of the suborder Corynebacterineae isolated from human abscesses.</title>
        <authorList>
            <person name="Bell M.E."/>
            <person name="Bernard K.A."/>
            <person name="Harrington S.M."/>
            <person name="Patel N.B."/>
            <person name="Tucker T.A."/>
            <person name="Metcalfe M.G."/>
            <person name="McQuiston J.R."/>
        </authorList>
    </citation>
    <scope>NUCLEOTIDE SEQUENCE</scope>
    <source>
        <strain evidence="5">X1698</strain>
    </source>
</reference>
<proteinExistence type="predicted"/>
<dbReference type="PANTHER" id="PTHR43176">
    <property type="entry name" value="3-HYDROXYISOBUTYRYL-COA HYDROLASE-RELATED"/>
    <property type="match status" value="1"/>
</dbReference>
<dbReference type="CDD" id="cd06558">
    <property type="entry name" value="crotonase-like"/>
    <property type="match status" value="1"/>
</dbReference>
<dbReference type="InterPro" id="IPR032259">
    <property type="entry name" value="HIBYL-CoA-H"/>
</dbReference>
<sequence>MTAAQDGHSTEQPVDQPDPRLIATLTGRCLHLQLNNTTTLNAFDESLSRAMRYHLRQAATDETVDYVLVTSLSEKSFCSGGNVRQLAQFYAAGDTARAEEFFAVEYDLCALISEFPKPYITLVNGYCIGGGLGISANGRYMVVSEKALMSMPEAGLGFCTDAGMSWVLPRLWGDGGQADKALGMYLALTGRWLSAADAIWCGLAGYYLPSSEFPALAEGLLTLSYEPGCARTAITTYLSQYTQLPTEESSLAEIILQVDEVFSAPSVSEMMTRLQLGLDTRRYGMWAKEALSALRGCSPTALQGTFLAIEWGNNCPDVRTAVQHEHRLGAQYLCHRPDFQNGVRAKLIDKKPYKNWEPPTLDEVDMETLRTR</sequence>
<dbReference type="InterPro" id="IPR029045">
    <property type="entry name" value="ClpP/crotonase-like_dom_sf"/>
</dbReference>
<dbReference type="KEGG" id="cbq:AL705_02060"/>
<dbReference type="RefSeq" id="WP_053961599.1">
    <property type="nucleotide sequence ID" value="NZ_CAMJVL010000006.1"/>
</dbReference>
<dbReference type="Proteomes" id="UP000068137">
    <property type="component" value="Chromosome"/>
</dbReference>
<name>A0A0M3TBD0_9ACTN</name>
<dbReference type="GeneID" id="84894416"/>
<evidence type="ECO:0000313" key="5">
    <source>
        <dbReference type="EMBL" id="ALE18670.1"/>
    </source>
</evidence>
<evidence type="ECO:0000256" key="1">
    <source>
        <dbReference type="ARBA" id="ARBA00001709"/>
    </source>
</evidence>